<name>A0AAN8EPK8_9EURO</name>
<keyword evidence="1" id="KW-0173">Coenzyme A biosynthesis</keyword>
<protein>
    <recommendedName>
        <fullName evidence="3">Flavoprotein domain-containing protein</fullName>
    </recommendedName>
</protein>
<gene>
    <name evidence="4" type="ORF">OHC33_002591</name>
</gene>
<dbReference type="Gene3D" id="3.40.50.1950">
    <property type="entry name" value="Flavin prenyltransferase-like"/>
    <property type="match status" value="1"/>
</dbReference>
<proteinExistence type="inferred from homology"/>
<evidence type="ECO:0000259" key="3">
    <source>
        <dbReference type="Pfam" id="PF02441"/>
    </source>
</evidence>
<dbReference type="GO" id="GO:0010181">
    <property type="term" value="F:FMN binding"/>
    <property type="evidence" value="ECO:0007669"/>
    <property type="project" value="TreeGrafter"/>
</dbReference>
<dbReference type="EMBL" id="JAKLMC020000005">
    <property type="protein sequence ID" value="KAK5956018.1"/>
    <property type="molecule type" value="Genomic_DNA"/>
</dbReference>
<dbReference type="PANTHER" id="PTHR14359:SF6">
    <property type="entry name" value="PHOSPHOPANTOTHENOYLCYSTEINE DECARBOXYLASE"/>
    <property type="match status" value="1"/>
</dbReference>
<dbReference type="Pfam" id="PF02441">
    <property type="entry name" value="Flavoprotein"/>
    <property type="match status" value="1"/>
</dbReference>
<dbReference type="GO" id="GO:0071513">
    <property type="term" value="C:phosphopantothenoylcysteine decarboxylase complex"/>
    <property type="evidence" value="ECO:0007669"/>
    <property type="project" value="TreeGrafter"/>
</dbReference>
<comment type="similarity">
    <text evidence="2">Belongs to the HFCD (homooligomeric flavin containing Cys decarboxylase) superfamily.</text>
</comment>
<dbReference type="InterPro" id="IPR003382">
    <property type="entry name" value="Flavoprotein"/>
</dbReference>
<dbReference type="InterPro" id="IPR036551">
    <property type="entry name" value="Flavin_trans-like"/>
</dbReference>
<evidence type="ECO:0000256" key="1">
    <source>
        <dbReference type="ARBA" id="ARBA00022993"/>
    </source>
</evidence>
<evidence type="ECO:0000256" key="2">
    <source>
        <dbReference type="ARBA" id="ARBA00038350"/>
    </source>
</evidence>
<dbReference type="GO" id="GO:0004633">
    <property type="term" value="F:phosphopantothenoylcysteine decarboxylase activity"/>
    <property type="evidence" value="ECO:0007669"/>
    <property type="project" value="TreeGrafter"/>
</dbReference>
<sequence>MAEKRFDAAHSADDGKIHILLAASGSVATIKLPLIAKSLANHSNVSIRIMVTESAKNFLQGQAEEQPSLKELSRAENIDGIYFDEDEWSKPWVRGDKILHIELRRWAHVLVIAPLSANTMAKMANGISDNLLTSVIRAWDTTGMIDMRKKHVMIAPAMNTAMWRHPITKKQLKTIDQDWTAGDESSVILLKPMEKELACGDTGDGAMMDWKQIVARVEEHLGLQKIENGAT</sequence>
<feature type="domain" description="Flavoprotein" evidence="3">
    <location>
        <begin position="18"/>
        <end position="220"/>
    </location>
</feature>
<evidence type="ECO:0000313" key="4">
    <source>
        <dbReference type="EMBL" id="KAK5956018.1"/>
    </source>
</evidence>
<evidence type="ECO:0000313" key="5">
    <source>
        <dbReference type="Proteomes" id="UP001316803"/>
    </source>
</evidence>
<dbReference type="Proteomes" id="UP001316803">
    <property type="component" value="Unassembled WGS sequence"/>
</dbReference>
<dbReference type="GO" id="GO:0015937">
    <property type="term" value="P:coenzyme A biosynthetic process"/>
    <property type="evidence" value="ECO:0007669"/>
    <property type="project" value="UniProtKB-KW"/>
</dbReference>
<accession>A0AAN8EPK8</accession>
<dbReference type="PANTHER" id="PTHR14359">
    <property type="entry name" value="HOMO-OLIGOMERIC FLAVIN CONTAINING CYS DECARBOXYLASE FAMILY"/>
    <property type="match status" value="1"/>
</dbReference>
<comment type="caution">
    <text evidence="4">The sequence shown here is derived from an EMBL/GenBank/DDBJ whole genome shotgun (WGS) entry which is preliminary data.</text>
</comment>
<organism evidence="4 5">
    <name type="scientific">Knufia fluminis</name>
    <dbReference type="NCBI Taxonomy" id="191047"/>
    <lineage>
        <taxon>Eukaryota</taxon>
        <taxon>Fungi</taxon>
        <taxon>Dikarya</taxon>
        <taxon>Ascomycota</taxon>
        <taxon>Pezizomycotina</taxon>
        <taxon>Eurotiomycetes</taxon>
        <taxon>Chaetothyriomycetidae</taxon>
        <taxon>Chaetothyriales</taxon>
        <taxon>Trichomeriaceae</taxon>
        <taxon>Knufia</taxon>
    </lineage>
</organism>
<dbReference type="AlphaFoldDB" id="A0AAN8EPK8"/>
<dbReference type="SUPFAM" id="SSF52507">
    <property type="entry name" value="Homo-oligomeric flavin-containing Cys decarboxylases, HFCD"/>
    <property type="match status" value="1"/>
</dbReference>
<keyword evidence="5" id="KW-1185">Reference proteome</keyword>
<reference evidence="4 5" key="1">
    <citation type="submission" date="2022-12" db="EMBL/GenBank/DDBJ databases">
        <title>Genomic features and morphological characterization of a novel Knufia sp. strain isolated from spacecraft assembly facility.</title>
        <authorList>
            <person name="Teixeira M."/>
            <person name="Chander A.M."/>
            <person name="Stajich J.E."/>
            <person name="Venkateswaran K."/>
        </authorList>
    </citation>
    <scope>NUCLEOTIDE SEQUENCE [LARGE SCALE GENOMIC DNA]</scope>
    <source>
        <strain evidence="4 5">FJI-L2-BK-P2</strain>
    </source>
</reference>